<dbReference type="InterPro" id="IPR001238">
    <property type="entry name" value="DNA-binding_RecF"/>
</dbReference>
<dbReference type="AlphaFoldDB" id="A0A3R9HFA0"/>
<dbReference type="InterPro" id="IPR042174">
    <property type="entry name" value="RecF_2"/>
</dbReference>
<feature type="domain" description="RecF/RecN/SMC N-terminal" evidence="14">
    <location>
        <begin position="3"/>
        <end position="360"/>
    </location>
</feature>
<comment type="similarity">
    <text evidence="2 12 13">Belongs to the RecF family.</text>
</comment>
<evidence type="ECO:0000256" key="8">
    <source>
        <dbReference type="ARBA" id="ARBA00022840"/>
    </source>
</evidence>
<comment type="function">
    <text evidence="12 13">The RecF protein is involved in DNA metabolism; it is required for DNA replication and normal SOS inducibility. RecF binds preferentially to single-stranded, linear DNA. It also seems to bind ATP.</text>
</comment>
<dbReference type="FunFam" id="1.20.1050.90:FF:000002">
    <property type="entry name" value="DNA replication and repair protein RecF"/>
    <property type="match status" value="1"/>
</dbReference>
<evidence type="ECO:0000256" key="4">
    <source>
        <dbReference type="ARBA" id="ARBA00022490"/>
    </source>
</evidence>
<keyword evidence="8 12" id="KW-0067">ATP-binding</keyword>
<evidence type="ECO:0000313" key="16">
    <source>
        <dbReference type="Proteomes" id="UP000282617"/>
    </source>
</evidence>
<dbReference type="SUPFAM" id="SSF52540">
    <property type="entry name" value="P-loop containing nucleoside triphosphate hydrolases"/>
    <property type="match status" value="1"/>
</dbReference>
<proteinExistence type="inferred from homology"/>
<evidence type="ECO:0000256" key="12">
    <source>
        <dbReference type="HAMAP-Rule" id="MF_00365"/>
    </source>
</evidence>
<dbReference type="InterPro" id="IPR018078">
    <property type="entry name" value="DNA-binding_RecF_CS"/>
</dbReference>
<dbReference type="EMBL" id="RJNA01000004">
    <property type="protein sequence ID" value="RSI44365.1"/>
    <property type="molecule type" value="Genomic_DNA"/>
</dbReference>
<comment type="subcellular location">
    <subcellularLocation>
        <location evidence="1 12 13">Cytoplasm</location>
    </subcellularLocation>
</comment>
<gene>
    <name evidence="12 15" type="primary">recF</name>
    <name evidence="15" type="ORF">D8872_03675</name>
</gene>
<dbReference type="Gene3D" id="3.40.50.300">
    <property type="entry name" value="P-loop containing nucleotide triphosphate hydrolases"/>
    <property type="match status" value="1"/>
</dbReference>
<dbReference type="RefSeq" id="WP_125390011.1">
    <property type="nucleotide sequence ID" value="NZ_RJNA01000004.1"/>
</dbReference>
<reference evidence="15 16" key="1">
    <citation type="submission" date="2018-11" db="EMBL/GenBank/DDBJ databases">
        <title>Species Designations Belie Phenotypic and Genotypic Heterogeneity in Oral Streptococci.</title>
        <authorList>
            <person name="Velsko I."/>
        </authorList>
    </citation>
    <scope>NUCLEOTIDE SEQUENCE [LARGE SCALE GENOMIC DNA]</scope>
    <source>
        <strain evidence="15 16">BCC51</strain>
    </source>
</reference>
<dbReference type="NCBIfam" id="TIGR00611">
    <property type="entry name" value="recf"/>
    <property type="match status" value="1"/>
</dbReference>
<accession>A0A3R9HFA0</accession>
<keyword evidence="6 12" id="KW-0547">Nucleotide-binding</keyword>
<evidence type="ECO:0000256" key="5">
    <source>
        <dbReference type="ARBA" id="ARBA00022705"/>
    </source>
</evidence>
<evidence type="ECO:0000256" key="3">
    <source>
        <dbReference type="ARBA" id="ARBA00020170"/>
    </source>
</evidence>
<dbReference type="GO" id="GO:0005737">
    <property type="term" value="C:cytoplasm"/>
    <property type="evidence" value="ECO:0007669"/>
    <property type="project" value="UniProtKB-SubCell"/>
</dbReference>
<dbReference type="GO" id="GO:0006302">
    <property type="term" value="P:double-strand break repair"/>
    <property type="evidence" value="ECO:0007669"/>
    <property type="project" value="TreeGrafter"/>
</dbReference>
<dbReference type="GO" id="GO:0006260">
    <property type="term" value="P:DNA replication"/>
    <property type="evidence" value="ECO:0007669"/>
    <property type="project" value="UniProtKB-UniRule"/>
</dbReference>
<evidence type="ECO:0000256" key="7">
    <source>
        <dbReference type="ARBA" id="ARBA00022763"/>
    </source>
</evidence>
<dbReference type="GO" id="GO:0003697">
    <property type="term" value="F:single-stranded DNA binding"/>
    <property type="evidence" value="ECO:0007669"/>
    <property type="project" value="UniProtKB-UniRule"/>
</dbReference>
<dbReference type="HAMAP" id="MF_00365">
    <property type="entry name" value="RecF"/>
    <property type="match status" value="1"/>
</dbReference>
<evidence type="ECO:0000256" key="6">
    <source>
        <dbReference type="ARBA" id="ARBA00022741"/>
    </source>
</evidence>
<dbReference type="PANTHER" id="PTHR32182">
    <property type="entry name" value="DNA REPLICATION AND REPAIR PROTEIN RECF"/>
    <property type="match status" value="1"/>
</dbReference>
<evidence type="ECO:0000256" key="2">
    <source>
        <dbReference type="ARBA" id="ARBA00008016"/>
    </source>
</evidence>
<keyword evidence="10 12" id="KW-0234">DNA repair</keyword>
<organism evidence="15 16">
    <name type="scientific">Streptococcus cristatus</name>
    <dbReference type="NCBI Taxonomy" id="45634"/>
    <lineage>
        <taxon>Bacteria</taxon>
        <taxon>Bacillati</taxon>
        <taxon>Bacillota</taxon>
        <taxon>Bacilli</taxon>
        <taxon>Lactobacillales</taxon>
        <taxon>Streptococcaceae</taxon>
        <taxon>Streptococcus</taxon>
    </lineage>
</organism>
<keyword evidence="11 12" id="KW-0742">SOS response</keyword>
<dbReference type="PANTHER" id="PTHR32182:SF0">
    <property type="entry name" value="DNA REPLICATION AND REPAIR PROTEIN RECF"/>
    <property type="match status" value="1"/>
</dbReference>
<evidence type="ECO:0000256" key="11">
    <source>
        <dbReference type="ARBA" id="ARBA00023236"/>
    </source>
</evidence>
<dbReference type="Gene3D" id="1.20.1050.90">
    <property type="entry name" value="RecF/RecN/SMC, N-terminal domain"/>
    <property type="match status" value="1"/>
</dbReference>
<dbReference type="PROSITE" id="PS00618">
    <property type="entry name" value="RECF_2"/>
    <property type="match status" value="1"/>
</dbReference>
<keyword evidence="5 12" id="KW-0235">DNA replication</keyword>
<dbReference type="CDD" id="cd03242">
    <property type="entry name" value="ABC_RecF"/>
    <property type="match status" value="1"/>
</dbReference>
<keyword evidence="9 12" id="KW-0238">DNA-binding</keyword>
<dbReference type="PROSITE" id="PS00617">
    <property type="entry name" value="RECF_1"/>
    <property type="match status" value="1"/>
</dbReference>
<protein>
    <recommendedName>
        <fullName evidence="3 12">DNA replication and repair protein RecF</fullName>
    </recommendedName>
</protein>
<keyword evidence="7 12" id="KW-0227">DNA damage</keyword>
<dbReference type="Proteomes" id="UP000282617">
    <property type="component" value="Unassembled WGS sequence"/>
</dbReference>
<evidence type="ECO:0000259" key="14">
    <source>
        <dbReference type="Pfam" id="PF02463"/>
    </source>
</evidence>
<dbReference type="GO" id="GO:0009432">
    <property type="term" value="P:SOS response"/>
    <property type="evidence" value="ECO:0007669"/>
    <property type="project" value="UniProtKB-UniRule"/>
</dbReference>
<evidence type="ECO:0000313" key="15">
    <source>
        <dbReference type="EMBL" id="RSI44365.1"/>
    </source>
</evidence>
<evidence type="ECO:0000256" key="9">
    <source>
        <dbReference type="ARBA" id="ARBA00023125"/>
    </source>
</evidence>
<evidence type="ECO:0000256" key="10">
    <source>
        <dbReference type="ARBA" id="ARBA00023204"/>
    </source>
</evidence>
<evidence type="ECO:0000256" key="1">
    <source>
        <dbReference type="ARBA" id="ARBA00004496"/>
    </source>
</evidence>
<dbReference type="Pfam" id="PF02463">
    <property type="entry name" value="SMC_N"/>
    <property type="match status" value="1"/>
</dbReference>
<sequence length="371" mass="42402">MWLKTLKIKHFRNYQAAEVDFDPGLNIFLGQNAQGKTNILEAIYFLALTRSHRTRTDKDLIHFQEKNLQISGIIEKTTGKIPLDIELTPKGRITKINHLKQGKLSDYIGVVNVVLFAPEDLQLIKGAPALRRKFIDIELGQIKPIYLADLSSYNHVLKQRNAYLKANDKIDETFLSVLDEQLIDFGCRVMQHRLDFIEKLEDFAQESHSDISQGKEKLTIKYLSSVPFSCLENLEASFRSALSESRRRDLFKKNTGVGPHRDDINFFINDMDAGFGSQGQHRSVVLSLKLAEIKLIESLTKDTPILLLDDVMSELDNMRQLKLLETISQNIQTFITTTSLDHLQNLPDDINVFQISQGVIKKEENLSFTNK</sequence>
<dbReference type="InterPro" id="IPR003395">
    <property type="entry name" value="RecF/RecN/SMC_N"/>
</dbReference>
<dbReference type="GO" id="GO:0005524">
    <property type="term" value="F:ATP binding"/>
    <property type="evidence" value="ECO:0007669"/>
    <property type="project" value="UniProtKB-UniRule"/>
</dbReference>
<name>A0A3R9HFA0_STRCR</name>
<dbReference type="InterPro" id="IPR027417">
    <property type="entry name" value="P-loop_NTPase"/>
</dbReference>
<comment type="caution">
    <text evidence="15">The sequence shown here is derived from an EMBL/GenBank/DDBJ whole genome shotgun (WGS) entry which is preliminary data.</text>
</comment>
<feature type="binding site" evidence="12">
    <location>
        <begin position="30"/>
        <end position="37"/>
    </location>
    <ligand>
        <name>ATP</name>
        <dbReference type="ChEBI" id="CHEBI:30616"/>
    </ligand>
</feature>
<dbReference type="GO" id="GO:0000731">
    <property type="term" value="P:DNA synthesis involved in DNA repair"/>
    <property type="evidence" value="ECO:0007669"/>
    <property type="project" value="TreeGrafter"/>
</dbReference>
<keyword evidence="4 12" id="KW-0963">Cytoplasm</keyword>
<evidence type="ECO:0000256" key="13">
    <source>
        <dbReference type="RuleBase" id="RU000578"/>
    </source>
</evidence>